<dbReference type="CDD" id="cd06223">
    <property type="entry name" value="PRTases_typeI"/>
    <property type="match status" value="1"/>
</dbReference>
<feature type="compositionally biased region" description="Basic and acidic residues" evidence="1">
    <location>
        <begin position="226"/>
        <end position="235"/>
    </location>
</feature>
<dbReference type="GeneID" id="66617927"/>
<dbReference type="RefSeq" id="WP_015939966.1">
    <property type="nucleotide sequence ID" value="NZ_CP049088.1"/>
</dbReference>
<protein>
    <submittedName>
        <fullName evidence="2">Phosphoribosyltransferase</fullName>
    </submittedName>
</protein>
<dbReference type="Gene3D" id="3.40.50.2020">
    <property type="match status" value="1"/>
</dbReference>
<dbReference type="InterPro" id="IPR029057">
    <property type="entry name" value="PRTase-like"/>
</dbReference>
<sequence length="252" mass="28666">MTLHSHQLEINEYLHQVIKAYYVLDYFGWGKPNNPDFINDLKNDFGEKSDSVLDNACKKLRANSYESINEIIKKEKLDTICIVPRAKREAYYKPNQLLFSATMRRIALDIGVDIKHILRIENTKTTHFHHKPEYGGDGDSPYPSITKKTCLISFGIKGKNILLIDDIYTKTINIDEDCIQALLDEGANKVVLFTVAKTAHHSDSKQGVQYDFDAFGNPINSSKTARYNDRSRSSRLDAFGNPVNTSDDDIPF</sequence>
<evidence type="ECO:0000313" key="3">
    <source>
        <dbReference type="Proteomes" id="UP000662736"/>
    </source>
</evidence>
<feature type="region of interest" description="Disordered" evidence="1">
    <location>
        <begin position="223"/>
        <end position="252"/>
    </location>
</feature>
<name>A0AAX1M448_GLAPU</name>
<proteinExistence type="predicted"/>
<organism evidence="2 3">
    <name type="scientific">Glaesserella parasuis</name>
    <name type="common">Haemophilus parasuis</name>
    <dbReference type="NCBI Taxonomy" id="738"/>
    <lineage>
        <taxon>Bacteria</taxon>
        <taxon>Pseudomonadati</taxon>
        <taxon>Pseudomonadota</taxon>
        <taxon>Gammaproteobacteria</taxon>
        <taxon>Pasteurellales</taxon>
        <taxon>Pasteurellaceae</taxon>
        <taxon>Glaesserella</taxon>
    </lineage>
</organism>
<dbReference type="AlphaFoldDB" id="A0AAX1M448"/>
<dbReference type="InterPro" id="IPR000836">
    <property type="entry name" value="PRTase_dom"/>
</dbReference>
<dbReference type="SUPFAM" id="SSF53271">
    <property type="entry name" value="PRTase-like"/>
    <property type="match status" value="1"/>
</dbReference>
<gene>
    <name evidence="2" type="ORF">J1G54_11205</name>
</gene>
<evidence type="ECO:0000256" key="1">
    <source>
        <dbReference type="SAM" id="MobiDB-lite"/>
    </source>
</evidence>
<reference evidence="2" key="1">
    <citation type="submission" date="2021-03" db="EMBL/GenBank/DDBJ databases">
        <title>Characterization of a novel Integrative Conjugative Element in Glaesserella parasuis.</title>
        <authorList>
            <person name="Hu G."/>
            <person name="Sun H."/>
        </authorList>
    </citation>
    <scope>NUCLEOTIDE SEQUENCE</scope>
    <source>
        <strain evidence="2">GHP1807</strain>
    </source>
</reference>
<keyword evidence="2" id="KW-0808">Transferase</keyword>
<dbReference type="EMBL" id="CP071491">
    <property type="protein sequence ID" value="QSX16865.1"/>
    <property type="molecule type" value="Genomic_DNA"/>
</dbReference>
<keyword evidence="2" id="KW-0328">Glycosyltransferase</keyword>
<accession>A0AAX1M448</accession>
<dbReference type="Proteomes" id="UP000662736">
    <property type="component" value="Chromosome"/>
</dbReference>
<dbReference type="GO" id="GO:0016757">
    <property type="term" value="F:glycosyltransferase activity"/>
    <property type="evidence" value="ECO:0007669"/>
    <property type="project" value="UniProtKB-KW"/>
</dbReference>
<evidence type="ECO:0000313" key="2">
    <source>
        <dbReference type="EMBL" id="QSX16865.1"/>
    </source>
</evidence>